<dbReference type="EnsemblPlants" id="TraesCS5A02G090000.1">
    <property type="protein sequence ID" value="TraesCS5A02G090000.1"/>
    <property type="gene ID" value="TraesCS5A02G090000"/>
</dbReference>
<dbReference type="Gramene" id="TraesCS5A03G0227600.1">
    <property type="protein sequence ID" value="TraesCS5A03G0227600.1.CDS"/>
    <property type="gene ID" value="TraesCS5A03G0227600"/>
</dbReference>
<dbReference type="AlphaFoldDB" id="A0A3B6KE16"/>
<dbReference type="InterPro" id="IPR012416">
    <property type="entry name" value="CBP60"/>
</dbReference>
<comment type="similarity">
    <text evidence="2">Belongs to the plant ACBP60 protein family.</text>
</comment>
<dbReference type="PANTHER" id="PTHR31713:SF10">
    <property type="entry name" value="EXPRESSED PROTEIN"/>
    <property type="match status" value="1"/>
</dbReference>
<dbReference type="GO" id="GO:0080142">
    <property type="term" value="P:regulation of salicylic acid biosynthetic process"/>
    <property type="evidence" value="ECO:0000318"/>
    <property type="project" value="GO_Central"/>
</dbReference>
<keyword evidence="5" id="KW-0010">Activator</keyword>
<dbReference type="Gramene" id="TraesNOR5A03G02622050.1">
    <property type="protein sequence ID" value="TraesNOR5A03G02622050.1"/>
    <property type="gene ID" value="TraesNOR5A03G02622050"/>
</dbReference>
<evidence type="ECO:0000256" key="8">
    <source>
        <dbReference type="SAM" id="Coils"/>
    </source>
</evidence>
<dbReference type="Pfam" id="PF20451">
    <property type="entry name" value="Calmod_bind_M"/>
    <property type="match status" value="1"/>
</dbReference>
<reference evidence="13" key="2">
    <citation type="submission" date="2018-10" db="UniProtKB">
        <authorList>
            <consortium name="EnsemblPlants"/>
        </authorList>
    </citation>
    <scope>IDENTIFICATION</scope>
</reference>
<evidence type="ECO:0000259" key="11">
    <source>
        <dbReference type="Pfam" id="PF20451"/>
    </source>
</evidence>
<feature type="domain" description="Calmodulin binding protein central" evidence="11">
    <location>
        <begin position="326"/>
        <end position="392"/>
    </location>
</feature>
<gene>
    <name evidence="13" type="primary">LOC123102585</name>
</gene>
<dbReference type="RefSeq" id="XP_044379922.1">
    <property type="nucleotide sequence ID" value="XM_044523987.1"/>
</dbReference>
<dbReference type="SMR" id="A0A3B6KE16"/>
<reference evidence="13" key="1">
    <citation type="submission" date="2018-08" db="EMBL/GenBank/DDBJ databases">
        <authorList>
            <person name="Rossello M."/>
        </authorList>
    </citation>
    <scope>NUCLEOTIDE SEQUENCE [LARGE SCALE GENOMIC DNA]</scope>
    <source>
        <strain evidence="13">cv. Chinese Spring</strain>
    </source>
</reference>
<dbReference type="Pfam" id="PF07887">
    <property type="entry name" value="Calmodulin_bind"/>
    <property type="match status" value="1"/>
</dbReference>
<dbReference type="STRING" id="4565.A0A3B6KE16"/>
<dbReference type="PaxDb" id="4565-Traes_5AS_7D480E15C.2"/>
<evidence type="ECO:0000313" key="13">
    <source>
        <dbReference type="EnsemblPlants" id="TraesCS5A02G090000.1"/>
    </source>
</evidence>
<comment type="subcellular location">
    <subcellularLocation>
        <location evidence="1">Nucleus</location>
    </subcellularLocation>
</comment>
<dbReference type="Pfam" id="PF20452">
    <property type="entry name" value="Calmod_bind_C"/>
    <property type="match status" value="1"/>
</dbReference>
<dbReference type="GO" id="GO:0005516">
    <property type="term" value="F:calmodulin binding"/>
    <property type="evidence" value="ECO:0007669"/>
    <property type="project" value="InterPro"/>
</dbReference>
<feature type="coiled-coil region" evidence="8">
    <location>
        <begin position="90"/>
        <end position="132"/>
    </location>
</feature>
<evidence type="ECO:0000256" key="1">
    <source>
        <dbReference type="ARBA" id="ARBA00004123"/>
    </source>
</evidence>
<evidence type="ECO:0000256" key="5">
    <source>
        <dbReference type="ARBA" id="ARBA00023159"/>
    </source>
</evidence>
<keyword evidence="6" id="KW-0804">Transcription</keyword>
<evidence type="ECO:0008006" key="15">
    <source>
        <dbReference type="Google" id="ProtNLM"/>
    </source>
</evidence>
<dbReference type="GO" id="GO:0043565">
    <property type="term" value="F:sequence-specific DNA binding"/>
    <property type="evidence" value="ECO:0000318"/>
    <property type="project" value="GO_Central"/>
</dbReference>
<feature type="region of interest" description="Disordered" evidence="9">
    <location>
        <begin position="615"/>
        <end position="642"/>
    </location>
</feature>
<dbReference type="KEGG" id="taes:123102585"/>
<organism evidence="13">
    <name type="scientific">Triticum aestivum</name>
    <name type="common">Wheat</name>
    <dbReference type="NCBI Taxonomy" id="4565"/>
    <lineage>
        <taxon>Eukaryota</taxon>
        <taxon>Viridiplantae</taxon>
        <taxon>Streptophyta</taxon>
        <taxon>Embryophyta</taxon>
        <taxon>Tracheophyta</taxon>
        <taxon>Spermatophyta</taxon>
        <taxon>Magnoliopsida</taxon>
        <taxon>Liliopsida</taxon>
        <taxon>Poales</taxon>
        <taxon>Poaceae</taxon>
        <taxon>BOP clade</taxon>
        <taxon>Pooideae</taxon>
        <taxon>Triticodae</taxon>
        <taxon>Triticeae</taxon>
        <taxon>Triticinae</taxon>
        <taxon>Triticum</taxon>
    </lineage>
</organism>
<evidence type="ECO:0000256" key="2">
    <source>
        <dbReference type="ARBA" id="ARBA00007214"/>
    </source>
</evidence>
<evidence type="ECO:0000313" key="14">
    <source>
        <dbReference type="Proteomes" id="UP000019116"/>
    </source>
</evidence>
<accession>A0A3B6KE16</accession>
<name>A0A3B6KE16_WHEAT</name>
<dbReference type="Gramene" id="TraesCS5A02G090000.1">
    <property type="protein sequence ID" value="TraesCS5A02G090000.1"/>
    <property type="gene ID" value="TraesCS5A02G090000"/>
</dbReference>
<dbReference type="InterPro" id="IPR046829">
    <property type="entry name" value="Calmod_bind_C"/>
</dbReference>
<dbReference type="GeneID" id="123102585"/>
<dbReference type="GO" id="GO:0003700">
    <property type="term" value="F:DNA-binding transcription factor activity"/>
    <property type="evidence" value="ECO:0000318"/>
    <property type="project" value="GO_Central"/>
</dbReference>
<keyword evidence="3" id="KW-0805">Transcription regulation</keyword>
<keyword evidence="14" id="KW-1185">Reference proteome</keyword>
<evidence type="ECO:0000256" key="4">
    <source>
        <dbReference type="ARBA" id="ARBA00023125"/>
    </source>
</evidence>
<keyword evidence="7" id="KW-0539">Nucleus</keyword>
<evidence type="ECO:0000259" key="10">
    <source>
        <dbReference type="Pfam" id="PF07887"/>
    </source>
</evidence>
<sequence length="642" mass="72128">MEPPKRQLALTGAGAGREEAKRLRVGVANPSAAGWQAPTSPASPGTRLMRRTVLVVLFLLRMSDGITVTESISQIGRMVQRKMEGFQKVQALMMRQLENFEEKMEAKLENLEEKLEGKLGNLEEKMESKSQEVKELACFHSNRHADKHPRSEPYQEGATLSEPNANIRLRFLDGLKTPIYTDKIIASESNAAIRIGVFDGDKMINEGPLSKAKVEILVLRGDFCSDGQESWTEEEFNSHIAQGRHRQGSVLGGDCSAWLNNGEASLGKICFREGSSRTPSRKFIVGGRVCTNRKIGGIRVQEAVMEPVTVLDRRNEANEKRHPPRLDDEVYRLEEISKDGIYHRRLKDAQIFKVEDFLKALNKDADELREMVLQIKKRSNAWERMVKHARECCLADRPELKAYHSVDGNVVIFFNCVHDLVGAIFYGVYISRDNFDPAKKAQAYELKECARGQLDILPFDYVMNGNLPEQVPSSTHSTLDAAFILGPDAALQPNENQLQYRINNITEPSHQNEYIHGDQSTVNTHYYQGESILPVGQQQPTIFTGELLHWPYERSGQVNIHSQMQAPMSMDGGSVMQASTSVQHNLLSQQFAPTQVQESMHGIHYSENPPNHAVGPSTWHDDIIPAREPSANLFPGPDYGNF</sequence>
<protein>
    <recommendedName>
        <fullName evidence="15">Calmodulin-binding protein</fullName>
    </recommendedName>
</protein>
<evidence type="ECO:0000259" key="12">
    <source>
        <dbReference type="Pfam" id="PF20452"/>
    </source>
</evidence>
<dbReference type="OrthoDB" id="626385at2759"/>
<proteinExistence type="inferred from homology"/>
<dbReference type="Proteomes" id="UP000019116">
    <property type="component" value="Chromosome 5A"/>
</dbReference>
<feature type="domain" description="Calmodulin binding protein-like N-terminal" evidence="10">
    <location>
        <begin position="168"/>
        <end position="312"/>
    </location>
</feature>
<dbReference type="InterPro" id="IPR046830">
    <property type="entry name" value="Calmod_bind_M"/>
</dbReference>
<evidence type="ECO:0000256" key="6">
    <source>
        <dbReference type="ARBA" id="ARBA00023163"/>
    </source>
</evidence>
<feature type="domain" description="Calmodulin binding protein C-terminal" evidence="12">
    <location>
        <begin position="400"/>
        <end position="450"/>
    </location>
</feature>
<dbReference type="GO" id="GO:0005634">
    <property type="term" value="C:nucleus"/>
    <property type="evidence" value="ECO:0000318"/>
    <property type="project" value="GO_Central"/>
</dbReference>
<evidence type="ECO:0000256" key="7">
    <source>
        <dbReference type="ARBA" id="ARBA00023242"/>
    </source>
</evidence>
<evidence type="ECO:0000256" key="3">
    <source>
        <dbReference type="ARBA" id="ARBA00023015"/>
    </source>
</evidence>
<keyword evidence="8" id="KW-0175">Coiled coil</keyword>
<keyword evidence="4" id="KW-0238">DNA-binding</keyword>
<dbReference type="PANTHER" id="PTHR31713">
    <property type="entry name" value="OS02G0177800 PROTEIN"/>
    <property type="match status" value="1"/>
</dbReference>
<dbReference type="InterPro" id="IPR046831">
    <property type="entry name" value="Calmodulin_bind_N"/>
</dbReference>
<evidence type="ECO:0000256" key="9">
    <source>
        <dbReference type="SAM" id="MobiDB-lite"/>
    </source>
</evidence>